<dbReference type="GO" id="GO:0022857">
    <property type="term" value="F:transmembrane transporter activity"/>
    <property type="evidence" value="ECO:0007669"/>
    <property type="project" value="InterPro"/>
</dbReference>
<dbReference type="EMBL" id="KN847523">
    <property type="protein sequence ID" value="KIV91965.1"/>
    <property type="molecule type" value="Genomic_DNA"/>
</dbReference>
<evidence type="ECO:0000256" key="5">
    <source>
        <dbReference type="SAM" id="MobiDB-lite"/>
    </source>
</evidence>
<feature type="transmembrane region" description="Helical" evidence="6">
    <location>
        <begin position="213"/>
        <end position="233"/>
    </location>
</feature>
<dbReference type="HOGENOM" id="CLU_008455_13_3_1"/>
<dbReference type="OrthoDB" id="5215911at2759"/>
<feature type="transmembrane region" description="Helical" evidence="6">
    <location>
        <begin position="95"/>
        <end position="114"/>
    </location>
</feature>
<evidence type="ECO:0000256" key="6">
    <source>
        <dbReference type="SAM" id="Phobius"/>
    </source>
</evidence>
<evidence type="ECO:0000313" key="7">
    <source>
        <dbReference type="EMBL" id="KIV91965.1"/>
    </source>
</evidence>
<sequence>MATHHLHTEVVPGTVHLVDLAGTLRVKHQEGGDKEIVLLPQPTAEYDDPLNWSRRRKLLSVIVGLIAVFSADIMTTLLSAALLDIESETGIPLATLNQGVGVQYLLFGWSCLFWQPLGLTIGRRPTLLIGALGMLACSVWTSYVRSSGEWYANRFLIGFFYGPIETMIEVCISDVFFAHDRGFWIGMYCWILFGIPFLGAVPAGFIAENLGWQWIQFIASIIAAGCILIMFFLMEETMFYRPPAQEEAMDVDLAESTTDKDSSEGPVDEKQVAAPSTQPAVVEVGQIVTKKTYLQKLKLWGSRRPGQPNHFFRSMWMPFNLLRYPIIAFSGVLVGSVLSWFNVVNATAALVLASPPYNFPTNMIGVMFIAPFIGCTIGCVFAGISANRFAVWMSRRKGGIFEPEYRLWMAVVPFLLHPAGCILFGVGASHGVHWMGIAFGLAFIVGTFPIGSAIAINYIIDSYREISGDGLVTMICIRNAMGFGFSYAVTPWITASGVQNTYIAVGFIGMFFWGLCFLFVLVGKGTRRASAKSFWALVEKHGLTAH</sequence>
<dbReference type="InterPro" id="IPR011701">
    <property type="entry name" value="MFS"/>
</dbReference>
<evidence type="ECO:0000256" key="4">
    <source>
        <dbReference type="ARBA" id="ARBA00023136"/>
    </source>
</evidence>
<dbReference type="PANTHER" id="PTHR23502">
    <property type="entry name" value="MAJOR FACILITATOR SUPERFAMILY"/>
    <property type="match status" value="1"/>
</dbReference>
<name>A0A0D1WS14_EXOME</name>
<keyword evidence="3 6" id="KW-1133">Transmembrane helix</keyword>
<feature type="region of interest" description="Disordered" evidence="5">
    <location>
        <begin position="251"/>
        <end position="270"/>
    </location>
</feature>
<dbReference type="VEuPathDB" id="FungiDB:PV10_06450"/>
<feature type="transmembrane region" description="Helical" evidence="6">
    <location>
        <begin position="321"/>
        <end position="343"/>
    </location>
</feature>
<dbReference type="Proteomes" id="UP000054302">
    <property type="component" value="Unassembled WGS sequence"/>
</dbReference>
<dbReference type="AlphaFoldDB" id="A0A0D1WS14"/>
<feature type="transmembrane region" description="Helical" evidence="6">
    <location>
        <begin position="185"/>
        <end position="207"/>
    </location>
</feature>
<dbReference type="OMA" id="WIQFIAS"/>
<feature type="transmembrane region" description="Helical" evidence="6">
    <location>
        <begin position="434"/>
        <end position="459"/>
    </location>
</feature>
<feature type="transmembrane region" description="Helical" evidence="6">
    <location>
        <begin position="471"/>
        <end position="489"/>
    </location>
</feature>
<feature type="transmembrane region" description="Helical" evidence="6">
    <location>
        <begin position="126"/>
        <end position="143"/>
    </location>
</feature>
<comment type="subcellular location">
    <subcellularLocation>
        <location evidence="1">Membrane</location>
        <topology evidence="1">Multi-pass membrane protein</topology>
    </subcellularLocation>
</comment>
<evidence type="ECO:0008006" key="9">
    <source>
        <dbReference type="Google" id="ProtNLM"/>
    </source>
</evidence>
<feature type="transmembrane region" description="Helical" evidence="6">
    <location>
        <begin position="501"/>
        <end position="522"/>
    </location>
</feature>
<feature type="transmembrane region" description="Helical" evidence="6">
    <location>
        <begin position="155"/>
        <end position="178"/>
    </location>
</feature>
<feature type="transmembrane region" description="Helical" evidence="6">
    <location>
        <begin position="363"/>
        <end position="386"/>
    </location>
</feature>
<feature type="compositionally biased region" description="Basic and acidic residues" evidence="5">
    <location>
        <begin position="257"/>
        <end position="270"/>
    </location>
</feature>
<dbReference type="InterPro" id="IPR036259">
    <property type="entry name" value="MFS_trans_sf"/>
</dbReference>
<dbReference type="Pfam" id="PF07690">
    <property type="entry name" value="MFS_1"/>
    <property type="match status" value="1"/>
</dbReference>
<dbReference type="PANTHER" id="PTHR23502:SF30">
    <property type="entry name" value="TRANSPORTER, PUTATIVE (AFU_ORTHOLOGUE AFUA_8G04702)-RELATED"/>
    <property type="match status" value="1"/>
</dbReference>
<accession>A0A0D1WS14</accession>
<dbReference type="GeneID" id="27324295"/>
<reference evidence="7 8" key="1">
    <citation type="submission" date="2015-01" db="EMBL/GenBank/DDBJ databases">
        <title>The Genome Sequence of Exophiala mesophila CBS40295.</title>
        <authorList>
            <consortium name="The Broad Institute Genomics Platform"/>
            <person name="Cuomo C."/>
            <person name="de Hoog S."/>
            <person name="Gorbushina A."/>
            <person name="Stielow B."/>
            <person name="Teixiera M."/>
            <person name="Abouelleil A."/>
            <person name="Chapman S.B."/>
            <person name="Priest M."/>
            <person name="Young S.K."/>
            <person name="Wortman J."/>
            <person name="Nusbaum C."/>
            <person name="Birren B."/>
        </authorList>
    </citation>
    <scope>NUCLEOTIDE SEQUENCE [LARGE SCALE GENOMIC DNA]</scope>
    <source>
        <strain evidence="7 8">CBS 40295</strain>
    </source>
</reference>
<organism evidence="7 8">
    <name type="scientific">Exophiala mesophila</name>
    <name type="common">Black yeast-like fungus</name>
    <dbReference type="NCBI Taxonomy" id="212818"/>
    <lineage>
        <taxon>Eukaryota</taxon>
        <taxon>Fungi</taxon>
        <taxon>Dikarya</taxon>
        <taxon>Ascomycota</taxon>
        <taxon>Pezizomycotina</taxon>
        <taxon>Eurotiomycetes</taxon>
        <taxon>Chaetothyriomycetidae</taxon>
        <taxon>Chaetothyriales</taxon>
        <taxon>Herpotrichiellaceae</taxon>
        <taxon>Exophiala</taxon>
    </lineage>
</organism>
<proteinExistence type="predicted"/>
<dbReference type="RefSeq" id="XP_016223539.1">
    <property type="nucleotide sequence ID" value="XM_016371246.1"/>
</dbReference>
<evidence type="ECO:0000256" key="1">
    <source>
        <dbReference type="ARBA" id="ARBA00004141"/>
    </source>
</evidence>
<evidence type="ECO:0000256" key="3">
    <source>
        <dbReference type="ARBA" id="ARBA00022989"/>
    </source>
</evidence>
<dbReference type="Gene3D" id="1.20.1250.20">
    <property type="entry name" value="MFS general substrate transporter like domains"/>
    <property type="match status" value="1"/>
</dbReference>
<dbReference type="STRING" id="212818.A0A0D1WS14"/>
<dbReference type="GO" id="GO:0005886">
    <property type="term" value="C:plasma membrane"/>
    <property type="evidence" value="ECO:0007669"/>
    <property type="project" value="TreeGrafter"/>
</dbReference>
<keyword evidence="2 6" id="KW-0812">Transmembrane</keyword>
<feature type="transmembrane region" description="Helical" evidence="6">
    <location>
        <begin position="407"/>
        <end position="428"/>
    </location>
</feature>
<keyword evidence="4 6" id="KW-0472">Membrane</keyword>
<keyword evidence="8" id="KW-1185">Reference proteome</keyword>
<evidence type="ECO:0000313" key="8">
    <source>
        <dbReference type="Proteomes" id="UP000054302"/>
    </source>
</evidence>
<feature type="transmembrane region" description="Helical" evidence="6">
    <location>
        <begin position="58"/>
        <end position="83"/>
    </location>
</feature>
<dbReference type="SUPFAM" id="SSF103473">
    <property type="entry name" value="MFS general substrate transporter"/>
    <property type="match status" value="1"/>
</dbReference>
<evidence type="ECO:0000256" key="2">
    <source>
        <dbReference type="ARBA" id="ARBA00022692"/>
    </source>
</evidence>
<gene>
    <name evidence="7" type="ORF">PV10_06450</name>
</gene>
<protein>
    <recommendedName>
        <fullName evidence="9">Major facilitator superfamily (MFS) profile domain-containing protein</fullName>
    </recommendedName>
</protein>